<feature type="domain" description="Methyltransferase type 11" evidence="2">
    <location>
        <begin position="52"/>
        <end position="148"/>
    </location>
</feature>
<dbReference type="PANTHER" id="PTHR44068">
    <property type="entry name" value="ZGC:194242"/>
    <property type="match status" value="1"/>
</dbReference>
<evidence type="ECO:0000313" key="3">
    <source>
        <dbReference type="EMBL" id="GAA1580024.1"/>
    </source>
</evidence>
<dbReference type="RefSeq" id="WP_344215488.1">
    <property type="nucleotide sequence ID" value="NZ_BAAAOS010000020.1"/>
</dbReference>
<keyword evidence="4" id="KW-1185">Reference proteome</keyword>
<evidence type="ECO:0000256" key="1">
    <source>
        <dbReference type="ARBA" id="ARBA00022679"/>
    </source>
</evidence>
<protein>
    <recommendedName>
        <fullName evidence="2">Methyltransferase type 11 domain-containing protein</fullName>
    </recommendedName>
</protein>
<reference evidence="3 4" key="1">
    <citation type="journal article" date="2019" name="Int. J. Syst. Evol. Microbiol.">
        <title>The Global Catalogue of Microorganisms (GCM) 10K type strain sequencing project: providing services to taxonomists for standard genome sequencing and annotation.</title>
        <authorList>
            <consortium name="The Broad Institute Genomics Platform"/>
            <consortium name="The Broad Institute Genome Sequencing Center for Infectious Disease"/>
            <person name="Wu L."/>
            <person name="Ma J."/>
        </authorList>
    </citation>
    <scope>NUCLEOTIDE SEQUENCE [LARGE SCALE GENOMIC DNA]</scope>
    <source>
        <strain evidence="3 4">JCM 14969</strain>
    </source>
</reference>
<dbReference type="Pfam" id="PF08241">
    <property type="entry name" value="Methyltransf_11"/>
    <property type="match status" value="1"/>
</dbReference>
<evidence type="ECO:0000313" key="4">
    <source>
        <dbReference type="Proteomes" id="UP001500393"/>
    </source>
</evidence>
<dbReference type="Gene3D" id="3.40.50.150">
    <property type="entry name" value="Vaccinia Virus protein VP39"/>
    <property type="match status" value="1"/>
</dbReference>
<dbReference type="SUPFAM" id="SSF53335">
    <property type="entry name" value="S-adenosyl-L-methionine-dependent methyltransferases"/>
    <property type="match status" value="1"/>
</dbReference>
<accession>A0ABN2DME6</accession>
<dbReference type="InterPro" id="IPR050447">
    <property type="entry name" value="Erg6_SMT_methyltransf"/>
</dbReference>
<dbReference type="EMBL" id="BAAAOS010000020">
    <property type="protein sequence ID" value="GAA1580024.1"/>
    <property type="molecule type" value="Genomic_DNA"/>
</dbReference>
<dbReference type="PANTHER" id="PTHR44068:SF11">
    <property type="entry name" value="GERANYL DIPHOSPHATE 2-C-METHYLTRANSFERASE"/>
    <property type="match status" value="1"/>
</dbReference>
<dbReference type="CDD" id="cd02440">
    <property type="entry name" value="AdoMet_MTases"/>
    <property type="match status" value="1"/>
</dbReference>
<sequence>MTNPDEIKSCCATAYSSDLVTLLLGESYHPGGLPLTRRLATALELKAGQSVLDVASGRGRSALTLAHEYDATVTGVDLSPANVALSNGAAQAGGLSDRARFKLGDAEMLPCPDSAFDVVVCECALCTFPDKPAAAREFARVLRPGGRVGITDVTAVRDRLPPELTTLSAWIACVADARPAAEYADILADAGLRVIQIEHHDAAIGRMIDQIEARLQFLRLTARAKLEAYGVDASAAAPVLEAARTAVADGALGYALLVAEKLDHEPRE</sequence>
<dbReference type="InterPro" id="IPR029063">
    <property type="entry name" value="SAM-dependent_MTases_sf"/>
</dbReference>
<dbReference type="Proteomes" id="UP001500393">
    <property type="component" value="Unassembled WGS sequence"/>
</dbReference>
<proteinExistence type="predicted"/>
<gene>
    <name evidence="3" type="ORF">GCM10009789_37250</name>
</gene>
<dbReference type="InterPro" id="IPR013216">
    <property type="entry name" value="Methyltransf_11"/>
</dbReference>
<comment type="caution">
    <text evidence="3">The sequence shown here is derived from an EMBL/GenBank/DDBJ whole genome shotgun (WGS) entry which is preliminary data.</text>
</comment>
<name>A0ABN2DME6_9ACTN</name>
<evidence type="ECO:0000259" key="2">
    <source>
        <dbReference type="Pfam" id="PF08241"/>
    </source>
</evidence>
<organism evidence="3 4">
    <name type="scientific">Kribbella sancticallisti</name>
    <dbReference type="NCBI Taxonomy" id="460087"/>
    <lineage>
        <taxon>Bacteria</taxon>
        <taxon>Bacillati</taxon>
        <taxon>Actinomycetota</taxon>
        <taxon>Actinomycetes</taxon>
        <taxon>Propionibacteriales</taxon>
        <taxon>Kribbellaceae</taxon>
        <taxon>Kribbella</taxon>
    </lineage>
</organism>
<keyword evidence="1" id="KW-0808">Transferase</keyword>